<dbReference type="GO" id="GO:0031718">
    <property type="term" value="F:type 1 cannabinoid receptor binding"/>
    <property type="evidence" value="ECO:0007669"/>
    <property type="project" value="TreeGrafter"/>
</dbReference>
<reference evidence="6" key="1">
    <citation type="journal article" date="2014" name="Science">
        <title>Nonhuman genetics. Genomic basis for the convergent evolution of electric organs.</title>
        <authorList>
            <person name="Gallant J.R."/>
            <person name="Traeger L.L."/>
            <person name="Volkening J.D."/>
            <person name="Moffett H."/>
            <person name="Chen P.H."/>
            <person name="Novina C.D."/>
            <person name="Phillips G.N.Jr."/>
            <person name="Anand R."/>
            <person name="Wells G.B."/>
            <person name="Pinch M."/>
            <person name="Guth R."/>
            <person name="Unguez G.A."/>
            <person name="Albert J.S."/>
            <person name="Zakon H.H."/>
            <person name="Samanta M.P."/>
            <person name="Sussman M.R."/>
        </authorList>
    </citation>
    <scope>NUCLEOTIDE SEQUENCE [LARGE SCALE GENOMIC DNA]</scope>
</reference>
<dbReference type="Ensembl" id="ENSEEET00000018513.2">
    <property type="protein sequence ID" value="ENSEEEP00000018312.2"/>
    <property type="gene ID" value="ENSEEEG00000008996.2"/>
</dbReference>
<dbReference type="GO" id="GO:0005886">
    <property type="term" value="C:plasma membrane"/>
    <property type="evidence" value="ECO:0007669"/>
    <property type="project" value="TreeGrafter"/>
</dbReference>
<reference evidence="5" key="3">
    <citation type="submission" date="2020-05" db="EMBL/GenBank/DDBJ databases">
        <title>Electrophorus electricus (electric eel) genome, fEleEle1, primary haplotype.</title>
        <authorList>
            <person name="Myers G."/>
            <person name="Meyer A."/>
            <person name="Fedrigo O."/>
            <person name="Formenti G."/>
            <person name="Rhie A."/>
            <person name="Tracey A."/>
            <person name="Sims Y."/>
            <person name="Jarvis E.D."/>
        </authorList>
    </citation>
    <scope>NUCLEOTIDE SEQUENCE [LARGE SCALE GENOMIC DNA]</scope>
</reference>
<evidence type="ECO:0000313" key="5">
    <source>
        <dbReference type="Ensembl" id="ENSEEEP00000018312.2"/>
    </source>
</evidence>
<gene>
    <name evidence="5" type="primary">ABITRAM</name>
</gene>
<dbReference type="STRING" id="8005.ENSEEEP00000018312"/>
<accession>A0A4W4F332</accession>
<reference evidence="6" key="2">
    <citation type="journal article" date="2017" name="Sci. Adv.">
        <title>A tail of two voltages: Proteomic comparison of the three electric organs of the electric eel.</title>
        <authorList>
            <person name="Traeger L.L."/>
            <person name="Sabat G."/>
            <person name="Barrett-Wilt G.A."/>
            <person name="Wells G.B."/>
            <person name="Sussman M.R."/>
        </authorList>
    </citation>
    <scope>NUCLEOTIDE SEQUENCE [LARGE SCALE GENOMIC DNA]</scope>
</reference>
<dbReference type="PANTHER" id="PTHR31952:SF1">
    <property type="entry name" value="CB1 CANNABINOID RECEPTOR-INTERACTING PROTEIN 1"/>
    <property type="match status" value="1"/>
</dbReference>
<name>A0A4W4F332_ELEEL</name>
<reference evidence="5" key="4">
    <citation type="submission" date="2025-08" db="UniProtKB">
        <authorList>
            <consortium name="Ensembl"/>
        </authorList>
    </citation>
    <scope>IDENTIFICATION</scope>
</reference>
<reference evidence="5" key="5">
    <citation type="submission" date="2025-09" db="UniProtKB">
        <authorList>
            <consortium name="Ensembl"/>
        </authorList>
    </citation>
    <scope>IDENTIFICATION</scope>
</reference>
<dbReference type="Pfam" id="PF15043">
    <property type="entry name" value="CNRIP1"/>
    <property type="match status" value="1"/>
</dbReference>
<organism evidence="5 6">
    <name type="scientific">Electrophorus electricus</name>
    <name type="common">Electric eel</name>
    <name type="synonym">Gymnotus electricus</name>
    <dbReference type="NCBI Taxonomy" id="8005"/>
    <lineage>
        <taxon>Eukaryota</taxon>
        <taxon>Metazoa</taxon>
        <taxon>Chordata</taxon>
        <taxon>Craniata</taxon>
        <taxon>Vertebrata</taxon>
        <taxon>Euteleostomi</taxon>
        <taxon>Actinopterygii</taxon>
        <taxon>Neopterygii</taxon>
        <taxon>Teleostei</taxon>
        <taxon>Ostariophysi</taxon>
        <taxon>Gymnotiformes</taxon>
        <taxon>Gymnotoidei</taxon>
        <taxon>Gymnotidae</taxon>
        <taxon>Electrophorus</taxon>
    </lineage>
</organism>
<evidence type="ECO:0000313" key="6">
    <source>
        <dbReference type="Proteomes" id="UP000314983"/>
    </source>
</evidence>
<comment type="subunit">
    <text evidence="4">Interacts with the cannabinoid receptor CNR1 (via C-terminus). Does not interact with cannabinoid receptor CNR2.</text>
</comment>
<dbReference type="InterPro" id="IPR029204">
    <property type="entry name" value="CNRIP1"/>
</dbReference>
<evidence type="ECO:0000256" key="4">
    <source>
        <dbReference type="ARBA" id="ARBA00026030"/>
    </source>
</evidence>
<dbReference type="PANTHER" id="PTHR31952">
    <property type="entry name" value="CB1 CANNABINOID RECEPTOR-INTERACTING PROTEIN 1"/>
    <property type="match status" value="1"/>
</dbReference>
<sequence length="104" mass="11988">MERHLTRAEELLTEIKYRIDVVIKPAMVLAIVHILMVQSKDPTSVIYSGAYETEGVAHTKREERQPVQVSIQISRCRNSFCSIEYECKPNETCSLMSINKELFL</sequence>
<evidence type="ECO:0000256" key="2">
    <source>
        <dbReference type="ARBA" id="ARBA00007288"/>
    </source>
</evidence>
<comment type="similarity">
    <text evidence="2">Belongs to the CNRIP family.</text>
</comment>
<dbReference type="AlphaFoldDB" id="A0A4W4F332"/>
<comment type="function">
    <text evidence="1">Suppresses cannabinoid receptor CNR1-mediated tonic inhibition of voltage-gated calcium channels.</text>
</comment>
<evidence type="ECO:0000256" key="1">
    <source>
        <dbReference type="ARBA" id="ARBA00003884"/>
    </source>
</evidence>
<evidence type="ECO:0000256" key="3">
    <source>
        <dbReference type="ARBA" id="ARBA00015651"/>
    </source>
</evidence>
<keyword evidence="6" id="KW-1185">Reference proteome</keyword>
<dbReference type="Proteomes" id="UP000314983">
    <property type="component" value="Chromosome 11"/>
</dbReference>
<protein>
    <recommendedName>
        <fullName evidence="3">CB1 cannabinoid receptor-interacting protein 1</fullName>
    </recommendedName>
</protein>
<dbReference type="OMA" id="ECKYRID"/>
<proteinExistence type="inferred from homology"/>